<dbReference type="AlphaFoldDB" id="A0A4R3ML52"/>
<comment type="caution">
    <text evidence="1">The sequence shown here is derived from an EMBL/GenBank/DDBJ whole genome shotgun (WGS) entry which is preliminary data.</text>
</comment>
<organism evidence="1 2">
    <name type="scientific">Natranaerovirga pectinivora</name>
    <dbReference type="NCBI Taxonomy" id="682400"/>
    <lineage>
        <taxon>Bacteria</taxon>
        <taxon>Bacillati</taxon>
        <taxon>Bacillota</taxon>
        <taxon>Clostridia</taxon>
        <taxon>Lachnospirales</taxon>
        <taxon>Natranaerovirgaceae</taxon>
        <taxon>Natranaerovirga</taxon>
    </lineage>
</organism>
<protein>
    <submittedName>
        <fullName evidence="1">Uncharacterized protein</fullName>
    </submittedName>
</protein>
<evidence type="ECO:0000313" key="1">
    <source>
        <dbReference type="EMBL" id="TCT14282.1"/>
    </source>
</evidence>
<evidence type="ECO:0000313" key="2">
    <source>
        <dbReference type="Proteomes" id="UP000294902"/>
    </source>
</evidence>
<dbReference type="Proteomes" id="UP000294902">
    <property type="component" value="Unassembled WGS sequence"/>
</dbReference>
<sequence length="47" mass="5630">MINFDEEIKKFKPCLEIEDTEDSVYNYDSKDISDILQEILKEMKNTN</sequence>
<gene>
    <name evidence="1" type="ORF">EDC18_10679</name>
</gene>
<dbReference type="RefSeq" id="WP_165878538.1">
    <property type="nucleotide sequence ID" value="NZ_SMAL01000006.1"/>
</dbReference>
<dbReference type="EMBL" id="SMAL01000006">
    <property type="protein sequence ID" value="TCT14282.1"/>
    <property type="molecule type" value="Genomic_DNA"/>
</dbReference>
<proteinExistence type="predicted"/>
<keyword evidence="2" id="KW-1185">Reference proteome</keyword>
<accession>A0A4R3ML52</accession>
<name>A0A4R3ML52_9FIRM</name>
<reference evidence="1 2" key="1">
    <citation type="submission" date="2019-03" db="EMBL/GenBank/DDBJ databases">
        <title>Genomic Encyclopedia of Type Strains, Phase IV (KMG-IV): sequencing the most valuable type-strain genomes for metagenomic binning, comparative biology and taxonomic classification.</title>
        <authorList>
            <person name="Goeker M."/>
        </authorList>
    </citation>
    <scope>NUCLEOTIDE SEQUENCE [LARGE SCALE GENOMIC DNA]</scope>
    <source>
        <strain evidence="1 2">DSM 24629</strain>
    </source>
</reference>